<dbReference type="OrthoDB" id="9936533at2759"/>
<feature type="compositionally biased region" description="Acidic residues" evidence="1">
    <location>
        <begin position="153"/>
        <end position="162"/>
    </location>
</feature>
<reference evidence="2" key="3">
    <citation type="submission" date="2025-08" db="UniProtKB">
        <authorList>
            <consortium name="Ensembl"/>
        </authorList>
    </citation>
    <scope>IDENTIFICATION</scope>
</reference>
<protein>
    <submittedName>
        <fullName evidence="2">Uncharacterized protein</fullName>
    </submittedName>
</protein>
<accession>A0A3P9A230</accession>
<feature type="compositionally biased region" description="Basic and acidic residues" evidence="1">
    <location>
        <begin position="260"/>
        <end position="274"/>
    </location>
</feature>
<evidence type="ECO:0000313" key="3">
    <source>
        <dbReference type="Proteomes" id="UP000265140"/>
    </source>
</evidence>
<feature type="compositionally biased region" description="Basic residues" evidence="1">
    <location>
        <begin position="177"/>
        <end position="187"/>
    </location>
</feature>
<reference evidence="3" key="1">
    <citation type="journal article" date="2014" name="PLoS ONE">
        <title>The genome and linkage map of the northern pike (Esox lucius): conserved synteny revealed between the salmonid sister group and the Neoteleostei.</title>
        <authorList>
            <person name="Rondeau E.B."/>
            <person name="Minkley D.R."/>
            <person name="Leong J.S."/>
            <person name="Messmer A.M."/>
            <person name="Jantzen J.R."/>
            <person name="von Schalburg K.R."/>
            <person name="Lemon C."/>
            <person name="Bird N.H."/>
            <person name="Koop B.F."/>
        </authorList>
    </citation>
    <scope>NUCLEOTIDE SEQUENCE</scope>
</reference>
<dbReference type="Proteomes" id="UP000265140">
    <property type="component" value="Chromosome 18"/>
</dbReference>
<organism evidence="2 3">
    <name type="scientific">Esox lucius</name>
    <name type="common">Northern pike</name>
    <dbReference type="NCBI Taxonomy" id="8010"/>
    <lineage>
        <taxon>Eukaryota</taxon>
        <taxon>Metazoa</taxon>
        <taxon>Chordata</taxon>
        <taxon>Craniata</taxon>
        <taxon>Vertebrata</taxon>
        <taxon>Euteleostomi</taxon>
        <taxon>Actinopterygii</taxon>
        <taxon>Neopterygii</taxon>
        <taxon>Teleostei</taxon>
        <taxon>Protacanthopterygii</taxon>
        <taxon>Esociformes</taxon>
        <taxon>Esocidae</taxon>
        <taxon>Esox</taxon>
    </lineage>
</organism>
<dbReference type="Ensembl" id="ENSELUT00000021577.3">
    <property type="protein sequence ID" value="ENSELUP00000034633.2"/>
    <property type="gene ID" value="ENSELUG00000013276.3"/>
</dbReference>
<gene>
    <name evidence="2" type="primary">RCOR2</name>
</gene>
<feature type="region of interest" description="Disordered" evidence="1">
    <location>
        <begin position="135"/>
        <end position="192"/>
    </location>
</feature>
<proteinExistence type="predicted"/>
<reference evidence="2" key="4">
    <citation type="submission" date="2025-09" db="UniProtKB">
        <authorList>
            <consortium name="Ensembl"/>
        </authorList>
    </citation>
    <scope>IDENTIFICATION</scope>
</reference>
<feature type="region of interest" description="Disordered" evidence="1">
    <location>
        <begin position="219"/>
        <end position="296"/>
    </location>
</feature>
<dbReference type="GeneTree" id="ENSGT00740000116838"/>
<dbReference type="Bgee" id="ENSELUG00000013276">
    <property type="expression patterns" value="Expressed in mesonephros and 6 other cell types or tissues"/>
</dbReference>
<sequence>MDRIVSRTTSQSYQLTCLWACLYSLGRRRAEVSSNDFPHTIPSGQCCPDQHSSTNDFWTVQSNCVRGAYIHSPGSCHILKKRPFTVRAGQPCEPQYLVRMGVPKMKTRAQSPHRDTISPVPSYYSEPAYLQHRKDVTRDLPSLPAGRRRHPSEEEEEGDEETLSLRSMPSSLPPTVRRSRGNPKRHPAVLPELRLPPVMKTSLHDYREHLEVRGTGYTRCSRFPPILKSTGPRRPRYHDRPPGRAGHRPEQQVNVPCGAPEKERDGLKQEEHLSAPRASTTSKVLSDPPPSKAQRITFHNPVVQEVYPITPDNVTQTRKPVEDGQPLYLRGLKPRLPTVNPPPRSSVWTDPKTSAQCRAEWTEPRALTHGGRGMLVISLGITLTKTDSSSARQAGPQYYPIHPLNPSLRRLSIPNARRPRLWGRRGTTLGSLLEEEGCLSPPVPVQRQPGLLEPFTGFTEHLRHQLAPAPCLSYTTQLQEEVPVGDRRAFGGVQDLQGHTVQTSCSPLPSGPVGPGGLLPKITMTRPTPSPKLPRLLSPTENRHAA</sequence>
<keyword evidence="3" id="KW-1185">Reference proteome</keyword>
<name>A0A3P9A230_ESOLU</name>
<evidence type="ECO:0000313" key="2">
    <source>
        <dbReference type="Ensembl" id="ENSELUP00000034633.2"/>
    </source>
</evidence>
<feature type="compositionally biased region" description="Basic and acidic residues" evidence="1">
    <location>
        <begin position="238"/>
        <end position="250"/>
    </location>
</feature>
<feature type="region of interest" description="Disordered" evidence="1">
    <location>
        <begin position="331"/>
        <end position="354"/>
    </location>
</feature>
<dbReference type="AlphaFoldDB" id="A0A3P9A230"/>
<dbReference type="InParanoid" id="A0A3P9A230"/>
<feature type="region of interest" description="Disordered" evidence="1">
    <location>
        <begin position="501"/>
        <end position="546"/>
    </location>
</feature>
<reference evidence="2" key="2">
    <citation type="submission" date="2020-02" db="EMBL/GenBank/DDBJ databases">
        <title>Esox lucius (northern pike) genome, fEsoLuc1, primary haplotype.</title>
        <authorList>
            <person name="Myers G."/>
            <person name="Karagic N."/>
            <person name="Meyer A."/>
            <person name="Pippel M."/>
            <person name="Reichard M."/>
            <person name="Winkler S."/>
            <person name="Tracey A."/>
            <person name="Sims Y."/>
            <person name="Howe K."/>
            <person name="Rhie A."/>
            <person name="Formenti G."/>
            <person name="Durbin R."/>
            <person name="Fedrigo O."/>
            <person name="Jarvis E.D."/>
        </authorList>
    </citation>
    <scope>NUCLEOTIDE SEQUENCE [LARGE SCALE GENOMIC DNA]</scope>
</reference>
<feature type="compositionally biased region" description="Low complexity" evidence="1">
    <location>
        <begin position="164"/>
        <end position="174"/>
    </location>
</feature>
<evidence type="ECO:0000256" key="1">
    <source>
        <dbReference type="SAM" id="MobiDB-lite"/>
    </source>
</evidence>